<comment type="caution">
    <text evidence="1">The sequence shown here is derived from an EMBL/GenBank/DDBJ whole genome shotgun (WGS) entry which is preliminary data.</text>
</comment>
<gene>
    <name evidence="1" type="ORF">AAF712_012973</name>
</gene>
<dbReference type="PANTHER" id="PTHR36142:SF2">
    <property type="entry name" value="METALLO-HYDROLASE_OXIDOREDUCTASE SUPERFAMILY PROTEIN"/>
    <property type="match status" value="1"/>
</dbReference>
<protein>
    <submittedName>
        <fullName evidence="1">Uncharacterized protein</fullName>
    </submittedName>
</protein>
<sequence length="332" mass="37466">MSVYLQHLTGDNSWLLTFSSDSGNPGNSSNSLTFLLDPWFTEPDVQVHRLWLRQLHSTTKPPQFEDFRSLKEFLAVENRQVGGIIITFDYSDHLHKPTIDGVDADMPFFAFRRAARILKQWGRKYVYEIAEEPGELGVREGLLEAEERTGRRSARMDLIDELDIRLGFVPTTAGLWEDPAQDLLHGSLVITFSRPTGRGAVVYSPHGTPLKDMTSWKNRQEQELSSDKLSKGTLEVLVFLAGWNVLSMPQLLGGTITFGTPKNARVAELLSPRYWVRTHEELTLTSGFVSAVLKRDVWSKDKVEAEIQGHRTRVLEMDPGETLAIAMTEDPA</sequence>
<keyword evidence="2" id="KW-1185">Reference proteome</keyword>
<evidence type="ECO:0000313" key="1">
    <source>
        <dbReference type="EMBL" id="KAL0060218.1"/>
    </source>
</evidence>
<proteinExistence type="predicted"/>
<reference evidence="1 2" key="1">
    <citation type="submission" date="2024-05" db="EMBL/GenBank/DDBJ databases">
        <title>A draft genome resource for the thread blight pathogen Marasmius tenuissimus strain MS-2.</title>
        <authorList>
            <person name="Yulfo-Soto G.E."/>
            <person name="Baruah I.K."/>
            <person name="Amoako-Attah I."/>
            <person name="Bukari Y."/>
            <person name="Meinhardt L.W."/>
            <person name="Bailey B.A."/>
            <person name="Cohen S.P."/>
        </authorList>
    </citation>
    <scope>NUCLEOTIDE SEQUENCE [LARGE SCALE GENOMIC DNA]</scope>
    <source>
        <strain evidence="1 2">MS-2</strain>
    </source>
</reference>
<dbReference type="InterPro" id="IPR036866">
    <property type="entry name" value="RibonucZ/Hydroxyglut_hydro"/>
</dbReference>
<accession>A0ABR2ZFW2</accession>
<dbReference type="Gene3D" id="3.60.15.10">
    <property type="entry name" value="Ribonuclease Z/Hydroxyacylglutathione hydrolase-like"/>
    <property type="match status" value="1"/>
</dbReference>
<dbReference type="Proteomes" id="UP001437256">
    <property type="component" value="Unassembled WGS sequence"/>
</dbReference>
<name>A0ABR2ZFW2_9AGAR</name>
<organism evidence="1 2">
    <name type="scientific">Marasmius tenuissimus</name>
    <dbReference type="NCBI Taxonomy" id="585030"/>
    <lineage>
        <taxon>Eukaryota</taxon>
        <taxon>Fungi</taxon>
        <taxon>Dikarya</taxon>
        <taxon>Basidiomycota</taxon>
        <taxon>Agaricomycotina</taxon>
        <taxon>Agaricomycetes</taxon>
        <taxon>Agaricomycetidae</taxon>
        <taxon>Agaricales</taxon>
        <taxon>Marasmiineae</taxon>
        <taxon>Marasmiaceae</taxon>
        <taxon>Marasmius</taxon>
    </lineage>
</organism>
<dbReference type="EMBL" id="JBBXMP010000186">
    <property type="protein sequence ID" value="KAL0060218.1"/>
    <property type="molecule type" value="Genomic_DNA"/>
</dbReference>
<evidence type="ECO:0000313" key="2">
    <source>
        <dbReference type="Proteomes" id="UP001437256"/>
    </source>
</evidence>
<dbReference type="PANTHER" id="PTHR36142">
    <property type="entry name" value="METALLO-HYDROLASE/OXIDOREDUCTASE SUPERFAMILY PROTEIN"/>
    <property type="match status" value="1"/>
</dbReference>